<organism evidence="4 5">
    <name type="scientific">Methylovulum psychrotolerans</name>
    <dbReference type="NCBI Taxonomy" id="1704499"/>
    <lineage>
        <taxon>Bacteria</taxon>
        <taxon>Pseudomonadati</taxon>
        <taxon>Pseudomonadota</taxon>
        <taxon>Gammaproteobacteria</taxon>
        <taxon>Methylococcales</taxon>
        <taxon>Methylococcaceae</taxon>
        <taxon>Methylovulum</taxon>
    </lineage>
</organism>
<sequence length="155" mass="16528">MVGSTSYTYDSSGNTTNNGSQSFTYDAKGRLSGTTKNNIAYSYGINGLGQRVSKTSTALSSGGRVYVYDEPGHMLGEYDTSGATQREYLYLGDRPVAAFAADGSAYPIISDHLGTPRQAVNSQAQTVWQWGNTDPFGNAAANTNPQGLGNFYVIH</sequence>
<dbReference type="InterPro" id="IPR050708">
    <property type="entry name" value="T6SS_VgrG/RHS"/>
</dbReference>
<evidence type="ECO:0000256" key="2">
    <source>
        <dbReference type="SAM" id="MobiDB-lite"/>
    </source>
</evidence>
<feature type="region of interest" description="Disordered" evidence="2">
    <location>
        <begin position="1"/>
        <end position="24"/>
    </location>
</feature>
<evidence type="ECO:0000259" key="3">
    <source>
        <dbReference type="Pfam" id="PF25023"/>
    </source>
</evidence>
<dbReference type="RefSeq" id="WP_103974261.1">
    <property type="nucleotide sequence ID" value="NZ_PGFZ01000004.1"/>
</dbReference>
<dbReference type="Pfam" id="PF25023">
    <property type="entry name" value="TEN_YD-shell"/>
    <property type="match status" value="1"/>
</dbReference>
<dbReference type="AlphaFoldDB" id="A0A2S5CMF8"/>
<dbReference type="PANTHER" id="PTHR32305">
    <property type="match status" value="1"/>
</dbReference>
<reference evidence="4 5" key="1">
    <citation type="submission" date="2017-11" db="EMBL/GenBank/DDBJ databases">
        <title>Draft Genome Sequence of Methylobacter psychrotolerans Sph1T, an Obligate Methanotroph from Low-Temperature Environments.</title>
        <authorList>
            <person name="Oshkin I.Y."/>
            <person name="Miroshnikov K."/>
            <person name="Belova S.E."/>
            <person name="Korzhenkov A."/>
            <person name="Toshchakov S.V."/>
            <person name="Dedysh S.N."/>
        </authorList>
    </citation>
    <scope>NUCLEOTIDE SEQUENCE [LARGE SCALE GENOMIC DNA]</scope>
    <source>
        <strain evidence="4 5">Sph1</strain>
    </source>
</reference>
<evidence type="ECO:0000313" key="4">
    <source>
        <dbReference type="EMBL" id="POZ51932.1"/>
    </source>
</evidence>
<evidence type="ECO:0000256" key="1">
    <source>
        <dbReference type="ARBA" id="ARBA00022737"/>
    </source>
</evidence>
<dbReference type="EMBL" id="PGFZ01000004">
    <property type="protein sequence ID" value="POZ51932.1"/>
    <property type="molecule type" value="Genomic_DNA"/>
</dbReference>
<dbReference type="PANTHER" id="PTHR32305:SF15">
    <property type="entry name" value="PROTEIN RHSA-RELATED"/>
    <property type="match status" value="1"/>
</dbReference>
<evidence type="ECO:0000313" key="5">
    <source>
        <dbReference type="Proteomes" id="UP000237423"/>
    </source>
</evidence>
<dbReference type="Gene3D" id="2.180.10.10">
    <property type="entry name" value="RHS repeat-associated core"/>
    <property type="match status" value="1"/>
</dbReference>
<feature type="compositionally biased region" description="Low complexity" evidence="2">
    <location>
        <begin position="1"/>
        <end position="20"/>
    </location>
</feature>
<gene>
    <name evidence="4" type="ORF">AADEFJLK_02152</name>
</gene>
<comment type="caution">
    <text evidence="4">The sequence shown here is derived from an EMBL/GenBank/DDBJ whole genome shotgun (WGS) entry which is preliminary data.</text>
</comment>
<protein>
    <submittedName>
        <fullName evidence="4">RHS repeat protein</fullName>
    </submittedName>
</protein>
<keyword evidence="1" id="KW-0677">Repeat</keyword>
<dbReference type="InterPro" id="IPR056823">
    <property type="entry name" value="TEN-like_YD-shell"/>
</dbReference>
<dbReference type="Proteomes" id="UP000237423">
    <property type="component" value="Unassembled WGS sequence"/>
</dbReference>
<name>A0A2S5CMF8_9GAMM</name>
<proteinExistence type="predicted"/>
<accession>A0A2S5CMF8</accession>
<feature type="domain" description="Teneurin-like YD-shell" evidence="3">
    <location>
        <begin position="2"/>
        <end position="146"/>
    </location>
</feature>